<comment type="catalytic activity">
    <reaction evidence="11">
        <text>uridine(54) in tRNA + (6R)-5,10-methylene-5,6,7,8-tetrahydrofolate + NADH + H(+) = 5-methyluridine(54) in tRNA + (6S)-5,6,7,8-tetrahydrofolate + NAD(+)</text>
        <dbReference type="Rhea" id="RHEA:16873"/>
        <dbReference type="Rhea" id="RHEA-COMP:10167"/>
        <dbReference type="Rhea" id="RHEA-COMP:10193"/>
        <dbReference type="ChEBI" id="CHEBI:15378"/>
        <dbReference type="ChEBI" id="CHEBI:15636"/>
        <dbReference type="ChEBI" id="CHEBI:57453"/>
        <dbReference type="ChEBI" id="CHEBI:57540"/>
        <dbReference type="ChEBI" id="CHEBI:57945"/>
        <dbReference type="ChEBI" id="CHEBI:65315"/>
        <dbReference type="ChEBI" id="CHEBI:74447"/>
        <dbReference type="EC" id="2.1.1.74"/>
    </reaction>
</comment>
<dbReference type="NCBIfam" id="NF003739">
    <property type="entry name" value="PRK05335.1"/>
    <property type="match status" value="1"/>
</dbReference>
<comment type="function">
    <text evidence="11">Catalyzes the folate-dependent formation of 5-methyl-uridine at position 54 (M-5-U54) in all tRNAs.</text>
</comment>
<dbReference type="EC" id="2.1.1.74" evidence="11"/>
<keyword evidence="5 11" id="KW-0285">Flavoprotein</keyword>
<keyword evidence="10 11" id="KW-0520">NAD</keyword>
<feature type="binding site" evidence="11">
    <location>
        <begin position="73"/>
        <end position="78"/>
    </location>
    <ligand>
        <name>FAD</name>
        <dbReference type="ChEBI" id="CHEBI:57692"/>
    </ligand>
</feature>
<dbReference type="InterPro" id="IPR036188">
    <property type="entry name" value="FAD/NAD-bd_sf"/>
</dbReference>
<dbReference type="InterPro" id="IPR002218">
    <property type="entry name" value="MnmG-rel"/>
</dbReference>
<keyword evidence="9 11" id="KW-0521">NADP</keyword>
<accession>N6U2W4</accession>
<dbReference type="Gene3D" id="3.50.50.60">
    <property type="entry name" value="FAD/NAD(P)-binding domain"/>
    <property type="match status" value="2"/>
</dbReference>
<dbReference type="GO" id="GO:0005829">
    <property type="term" value="C:cytosol"/>
    <property type="evidence" value="ECO:0007669"/>
    <property type="project" value="TreeGrafter"/>
</dbReference>
<dbReference type="Proteomes" id="UP000012429">
    <property type="component" value="Unassembled WGS sequence"/>
</dbReference>
<dbReference type="PANTHER" id="PTHR11806:SF2">
    <property type="entry name" value="METHYLENETETRAHYDROFOLATE--TRNA-(URACIL-5-)-METHYLTRANSFERASE TRMFO"/>
    <property type="match status" value="1"/>
</dbReference>
<dbReference type="HAMAP" id="MF_01037">
    <property type="entry name" value="TrmFO"/>
    <property type="match status" value="1"/>
</dbReference>
<name>N6U2W4_9HYPH</name>
<dbReference type="NCBIfam" id="TIGR00137">
    <property type="entry name" value="gid_trmFO"/>
    <property type="match status" value="1"/>
</dbReference>
<comment type="similarity">
    <text evidence="11">Belongs to the MnmG family. TrmFO subfamily.</text>
</comment>
<sequence>MAPFLIPATKVRRDLSDSLSAPQAPDLAQVVAAKPRYTFARYALAKRLDRRLGRDNDARMTQTSSHSPIHVIGGGLAGSEAAWQVANAGVPVILHEMRGVRGTEAHKTDDLAELVCSNSFRSDDATSNAVGVIHAEMRMAGSLIMACADKHQVPAGGALAVDRDGFSAAVTQAIASHPLITVVREEIQGLPPTEWDQAIIATGPLTAPGLASAIQAETGADALAFFDAIAPIVYRDSIDMDICWYQSRYDKVGPGGTGKDYINCPMDEAQYNAFVDALIAGDAVGFKEWEGTPYFDGCLPIEVMAERGRETLRHGPMKPMGLTNAHNPTVKAYAVVQLRQDNALGTLYNMVGFQTKLKYGAQAEIFRLIPGLENAEFARLGGLHRNTYINSPTLLDRSLVLKSRPGLRFAGQITGCEGYVESASIGLLAGRFAAAERKGEAPLLPPDTTALGSLLNHITGGHIVSDEEPGKRSFQPMNINFGLFPELEPGSIVKPEGVKRFRGKDKTIMKRQLIAKRALADCAKWLGVPAPTLAESA</sequence>
<dbReference type="PROSITE" id="PS01281">
    <property type="entry name" value="GIDA_2"/>
    <property type="match status" value="1"/>
</dbReference>
<keyword evidence="14" id="KW-1185">Reference proteome</keyword>
<evidence type="ECO:0000256" key="8">
    <source>
        <dbReference type="ARBA" id="ARBA00022827"/>
    </source>
</evidence>
<evidence type="ECO:0000256" key="3">
    <source>
        <dbReference type="ARBA" id="ARBA00022490"/>
    </source>
</evidence>
<keyword evidence="7 11" id="KW-0819">tRNA processing</keyword>
<dbReference type="GO" id="GO:0002098">
    <property type="term" value="P:tRNA wobble uridine modification"/>
    <property type="evidence" value="ECO:0007669"/>
    <property type="project" value="TreeGrafter"/>
</dbReference>
<dbReference type="InterPro" id="IPR040131">
    <property type="entry name" value="MnmG_N"/>
</dbReference>
<comment type="caution">
    <text evidence="13">The sequence shown here is derived from an EMBL/GenBank/DDBJ whole genome shotgun (WGS) entry which is preliminary data.</text>
</comment>
<dbReference type="STRING" id="363754.RHSP_14082"/>
<evidence type="ECO:0000256" key="10">
    <source>
        <dbReference type="ARBA" id="ARBA00023027"/>
    </source>
</evidence>
<proteinExistence type="inferred from homology"/>
<dbReference type="InterPro" id="IPR004417">
    <property type="entry name" value="TrmFO"/>
</dbReference>
<dbReference type="GO" id="GO:0050660">
    <property type="term" value="F:flavin adenine dinucleotide binding"/>
    <property type="evidence" value="ECO:0007669"/>
    <property type="project" value="UniProtKB-UniRule"/>
</dbReference>
<dbReference type="GO" id="GO:0047151">
    <property type="term" value="F:tRNA (uracil(54)-C5)-methyltransferase activity, 5,10-methylenetetrahydrofolate-dependent"/>
    <property type="evidence" value="ECO:0007669"/>
    <property type="project" value="UniProtKB-UniRule"/>
</dbReference>
<keyword evidence="3 11" id="KW-0963">Cytoplasm</keyword>
<evidence type="ECO:0000259" key="12">
    <source>
        <dbReference type="Pfam" id="PF01134"/>
    </source>
</evidence>
<dbReference type="AlphaFoldDB" id="N6U2W4"/>
<comment type="catalytic activity">
    <reaction evidence="11">
        <text>uridine(54) in tRNA + (6R)-5,10-methylene-5,6,7,8-tetrahydrofolate + NADPH + H(+) = 5-methyluridine(54) in tRNA + (6S)-5,6,7,8-tetrahydrofolate + NADP(+)</text>
        <dbReference type="Rhea" id="RHEA:62372"/>
        <dbReference type="Rhea" id="RHEA-COMP:10167"/>
        <dbReference type="Rhea" id="RHEA-COMP:10193"/>
        <dbReference type="ChEBI" id="CHEBI:15378"/>
        <dbReference type="ChEBI" id="CHEBI:15636"/>
        <dbReference type="ChEBI" id="CHEBI:57453"/>
        <dbReference type="ChEBI" id="CHEBI:57783"/>
        <dbReference type="ChEBI" id="CHEBI:58349"/>
        <dbReference type="ChEBI" id="CHEBI:65315"/>
        <dbReference type="ChEBI" id="CHEBI:74447"/>
        <dbReference type="EC" id="2.1.1.74"/>
    </reaction>
</comment>
<dbReference type="GO" id="GO:0030488">
    <property type="term" value="P:tRNA methylation"/>
    <property type="evidence" value="ECO:0007669"/>
    <property type="project" value="TreeGrafter"/>
</dbReference>
<keyword evidence="4 11" id="KW-0489">Methyltransferase</keyword>
<feature type="domain" description="MnmG N-terminal" evidence="12">
    <location>
        <begin position="69"/>
        <end position="440"/>
    </location>
</feature>
<dbReference type="PATRIC" id="fig|363754.4.peg.3180"/>
<comment type="function">
    <text evidence="2">NAD-binding protein involved in the addition of a carboxymethylaminomethyl (cmnm) group at the wobble position (U34) of certain tRNAs, forming tRNA-cmnm(5)s(2)U34.</text>
</comment>
<evidence type="ECO:0000256" key="11">
    <source>
        <dbReference type="HAMAP-Rule" id="MF_01037"/>
    </source>
</evidence>
<comment type="subcellular location">
    <subcellularLocation>
        <location evidence="11">Cytoplasm</location>
    </subcellularLocation>
</comment>
<keyword evidence="8 11" id="KW-0274">FAD</keyword>
<dbReference type="InterPro" id="IPR020595">
    <property type="entry name" value="MnmG-rel_CS"/>
</dbReference>
<dbReference type="PANTHER" id="PTHR11806">
    <property type="entry name" value="GLUCOSE INHIBITED DIVISION PROTEIN A"/>
    <property type="match status" value="1"/>
</dbReference>
<evidence type="ECO:0000256" key="2">
    <source>
        <dbReference type="ARBA" id="ARBA00003717"/>
    </source>
</evidence>
<evidence type="ECO:0000313" key="13">
    <source>
        <dbReference type="EMBL" id="ENN86969.1"/>
    </source>
</evidence>
<evidence type="ECO:0000256" key="7">
    <source>
        <dbReference type="ARBA" id="ARBA00022694"/>
    </source>
</evidence>
<evidence type="ECO:0000256" key="6">
    <source>
        <dbReference type="ARBA" id="ARBA00022679"/>
    </source>
</evidence>
<evidence type="ECO:0000256" key="5">
    <source>
        <dbReference type="ARBA" id="ARBA00022630"/>
    </source>
</evidence>
<dbReference type="SUPFAM" id="SSF51905">
    <property type="entry name" value="FAD/NAD(P)-binding domain"/>
    <property type="match status" value="1"/>
</dbReference>
<gene>
    <name evidence="11" type="primary">trmFO</name>
    <name evidence="13" type="ORF">RHSP_14082</name>
</gene>
<dbReference type="Pfam" id="PF01134">
    <property type="entry name" value="GIDA"/>
    <property type="match status" value="1"/>
</dbReference>
<dbReference type="EMBL" id="AQHN01000061">
    <property type="protein sequence ID" value="ENN86969.1"/>
    <property type="molecule type" value="Genomic_DNA"/>
</dbReference>
<comment type="cofactor">
    <cofactor evidence="1 11">
        <name>FAD</name>
        <dbReference type="ChEBI" id="CHEBI:57692"/>
    </cofactor>
</comment>
<evidence type="ECO:0000313" key="14">
    <source>
        <dbReference type="Proteomes" id="UP000012429"/>
    </source>
</evidence>
<keyword evidence="6 11" id="KW-0808">Transferase</keyword>
<organism evidence="13 14">
    <name type="scientific">Rhizobium freirei PRF 81</name>
    <dbReference type="NCBI Taxonomy" id="363754"/>
    <lineage>
        <taxon>Bacteria</taxon>
        <taxon>Pseudomonadati</taxon>
        <taxon>Pseudomonadota</taxon>
        <taxon>Alphaproteobacteria</taxon>
        <taxon>Hyphomicrobiales</taxon>
        <taxon>Rhizobiaceae</taxon>
        <taxon>Rhizobium/Agrobacterium group</taxon>
        <taxon>Rhizobium</taxon>
    </lineage>
</organism>
<reference evidence="13 14" key="1">
    <citation type="journal article" date="2012" name="BMC Genomics">
        <title>Genomic basis of broad host range and environmental adaptability of Rhizobium tropici CIAT 899 and Rhizobium sp. PRF 81 which are used in inoculants for common bean (Phaseolus vulgaris L.).</title>
        <authorList>
            <person name="Ormeno-Orrillo E."/>
            <person name="Menna P."/>
            <person name="Almeida L.G."/>
            <person name="Ollero F.J."/>
            <person name="Nicolas M.F."/>
            <person name="Pains Rodrigues E."/>
            <person name="Shigueyoshi Nakatani A."/>
            <person name="Silva Batista J.S."/>
            <person name="Oliveira Chueire L.M."/>
            <person name="Souza R.C."/>
            <person name="Ribeiro Vasconcelos A.T."/>
            <person name="Megias M."/>
            <person name="Hungria M."/>
            <person name="Martinez-Romero E."/>
        </authorList>
    </citation>
    <scope>NUCLEOTIDE SEQUENCE [LARGE SCALE GENOMIC DNA]</scope>
    <source>
        <strain evidence="13 14">PRF 81</strain>
    </source>
</reference>
<protein>
    <recommendedName>
        <fullName evidence="11">Methylenetetrahydrofolate--tRNA-(uracil-5-)-methyltransferase TrmFO</fullName>
        <ecNumber evidence="11">2.1.1.74</ecNumber>
    </recommendedName>
    <alternativeName>
        <fullName evidence="11">Folate-dependent tRNA (uracil-5-)-methyltransferase</fullName>
    </alternativeName>
    <alternativeName>
        <fullName evidence="11">Folate-dependent tRNA(M-5-U54)-methyltransferase</fullName>
    </alternativeName>
</protein>
<evidence type="ECO:0000256" key="1">
    <source>
        <dbReference type="ARBA" id="ARBA00001974"/>
    </source>
</evidence>
<evidence type="ECO:0000256" key="9">
    <source>
        <dbReference type="ARBA" id="ARBA00022857"/>
    </source>
</evidence>
<evidence type="ECO:0000256" key="4">
    <source>
        <dbReference type="ARBA" id="ARBA00022603"/>
    </source>
</evidence>